<reference evidence="2 3" key="1">
    <citation type="submission" date="2024-01" db="EMBL/GenBank/DDBJ databases">
        <authorList>
            <person name="Waweru B."/>
        </authorList>
    </citation>
    <scope>NUCLEOTIDE SEQUENCE [LARGE SCALE GENOMIC DNA]</scope>
</reference>
<dbReference type="AlphaFoldDB" id="A0AAV1QTI4"/>
<name>A0AAV1QTI4_9ROSI</name>
<evidence type="ECO:0000256" key="1">
    <source>
        <dbReference type="SAM" id="SignalP"/>
    </source>
</evidence>
<sequence>MAVGGILRLNFVWRRNGSGWFFMLACLWWRCAVGEGSVRMDLGGREGQLQWGFRREDEEKIGEVQLREGLAVAICGRRWCGWVERGRRRRRRRFGWATGQTLQGTGNEEES</sequence>
<proteinExistence type="predicted"/>
<keyword evidence="3" id="KW-1185">Reference proteome</keyword>
<feature type="chain" id="PRO_5043527771" description="Secreted protein" evidence="1">
    <location>
        <begin position="35"/>
        <end position="111"/>
    </location>
</feature>
<feature type="signal peptide" evidence="1">
    <location>
        <begin position="1"/>
        <end position="34"/>
    </location>
</feature>
<dbReference type="Proteomes" id="UP001314170">
    <property type="component" value="Unassembled WGS sequence"/>
</dbReference>
<keyword evidence="1" id="KW-0732">Signal</keyword>
<gene>
    <name evidence="2" type="ORF">DCAF_LOCUS971</name>
</gene>
<comment type="caution">
    <text evidence="2">The sequence shown here is derived from an EMBL/GenBank/DDBJ whole genome shotgun (WGS) entry which is preliminary data.</text>
</comment>
<dbReference type="EMBL" id="CAWUPB010000079">
    <property type="protein sequence ID" value="CAK7323346.1"/>
    <property type="molecule type" value="Genomic_DNA"/>
</dbReference>
<protein>
    <recommendedName>
        <fullName evidence="4">Secreted protein</fullName>
    </recommendedName>
</protein>
<evidence type="ECO:0008006" key="4">
    <source>
        <dbReference type="Google" id="ProtNLM"/>
    </source>
</evidence>
<organism evidence="2 3">
    <name type="scientific">Dovyalis caffra</name>
    <dbReference type="NCBI Taxonomy" id="77055"/>
    <lineage>
        <taxon>Eukaryota</taxon>
        <taxon>Viridiplantae</taxon>
        <taxon>Streptophyta</taxon>
        <taxon>Embryophyta</taxon>
        <taxon>Tracheophyta</taxon>
        <taxon>Spermatophyta</taxon>
        <taxon>Magnoliopsida</taxon>
        <taxon>eudicotyledons</taxon>
        <taxon>Gunneridae</taxon>
        <taxon>Pentapetalae</taxon>
        <taxon>rosids</taxon>
        <taxon>fabids</taxon>
        <taxon>Malpighiales</taxon>
        <taxon>Salicaceae</taxon>
        <taxon>Flacourtieae</taxon>
        <taxon>Dovyalis</taxon>
    </lineage>
</organism>
<evidence type="ECO:0000313" key="2">
    <source>
        <dbReference type="EMBL" id="CAK7323346.1"/>
    </source>
</evidence>
<accession>A0AAV1QTI4</accession>
<evidence type="ECO:0000313" key="3">
    <source>
        <dbReference type="Proteomes" id="UP001314170"/>
    </source>
</evidence>